<dbReference type="Gene3D" id="3.30.710.10">
    <property type="entry name" value="Potassium Channel Kv1.1, Chain A"/>
    <property type="match status" value="1"/>
</dbReference>
<dbReference type="SUPFAM" id="SSF54695">
    <property type="entry name" value="POZ domain"/>
    <property type="match status" value="1"/>
</dbReference>
<dbReference type="PROSITE" id="PS50012">
    <property type="entry name" value="RCC1_3"/>
    <property type="match status" value="2"/>
</dbReference>
<dbReference type="PANTHER" id="PTHR45982:SF1">
    <property type="entry name" value="REGULATOR OF CHROMOSOME CONDENSATION"/>
    <property type="match status" value="1"/>
</dbReference>
<reference evidence="3" key="1">
    <citation type="submission" date="2022-08" db="EMBL/GenBank/DDBJ databases">
        <title>Novel sulfate-reducing endosymbionts in the free-living metamonad Anaeramoeba.</title>
        <authorList>
            <person name="Jerlstrom-Hultqvist J."/>
            <person name="Cepicka I."/>
            <person name="Gallot-Lavallee L."/>
            <person name="Salas-Leiva D."/>
            <person name="Curtis B.A."/>
            <person name="Zahonova K."/>
            <person name="Pipaliya S."/>
            <person name="Dacks J."/>
            <person name="Roger A.J."/>
        </authorList>
    </citation>
    <scope>NUCLEOTIDE SEQUENCE</scope>
    <source>
        <strain evidence="3">Schooner1</strain>
    </source>
</reference>
<evidence type="ECO:0000313" key="4">
    <source>
        <dbReference type="Proteomes" id="UP001150062"/>
    </source>
</evidence>
<dbReference type="InterPro" id="IPR000210">
    <property type="entry name" value="BTB/POZ_dom"/>
</dbReference>
<proteinExistence type="predicted"/>
<dbReference type="SUPFAM" id="SSF50985">
    <property type="entry name" value="RCC1/BLIP-II"/>
    <property type="match status" value="1"/>
</dbReference>
<sequence length="568" mass="65322">MSFYLGYFKPLSKENIEFHEETQTMKPIYNKAVLQYASNIHTHFFLCSDRYLYSFYYGRFSKVGSLQFQSIKTGGSFFLGKTIDNKLASCGSNHNGQLGSSGLDFSIPQIIKNSKFSDVRDYACGFSHAWVLLKNKELIGFGKNSSGQLGAGSTESVKDPTVFYEDVERIFANHGYGTMLQKTNGTIYCLGANDAGMLSTSQEGNVKYLNEVIVPKNTMMKDIIVGRQHSLYLSDKGKLYGSGEATEILMNQNCKKFEEIPFFQDKVIIQIYSTHRNSLAISELGKIYLWGGFASKVYSKKNSSELSKTLRPYCFKNLAQGNWDIYFGYFSEIFIAERNDIGTDFVTLFRSGLLTDSKLQDIPFYRSFLELRIGKNINEIQSILNTNSIPRDQIEILLRWAYSDQGSNNFKLKKILRLLGIQDLTKNTLLIFLKKLYKDDDSKDFKLLVFDDDDIDENQEDLQKQEEANFEEIFVHKIILAARCGLFREMFKSLNQEINQVKDYSKKSPETLKIFIKFLYTDRIELTADDDPELVLEELSDCKEYYQLSENSIINFEINKQKIQYGLK</sequence>
<protein>
    <submittedName>
        <fullName evidence="3">Rcc1 and btb domain-containing protein</fullName>
    </submittedName>
</protein>
<dbReference type="InterPro" id="IPR009091">
    <property type="entry name" value="RCC1/BLIP-II"/>
</dbReference>
<dbReference type="InterPro" id="IPR011333">
    <property type="entry name" value="SKP1/BTB/POZ_sf"/>
</dbReference>
<feature type="repeat" description="RCC1" evidence="1">
    <location>
        <begin position="85"/>
        <end position="135"/>
    </location>
</feature>
<evidence type="ECO:0000259" key="2">
    <source>
        <dbReference type="PROSITE" id="PS50097"/>
    </source>
</evidence>
<dbReference type="Gene3D" id="2.130.10.30">
    <property type="entry name" value="Regulator of chromosome condensation 1/beta-lactamase-inhibitor protein II"/>
    <property type="match status" value="1"/>
</dbReference>
<evidence type="ECO:0000313" key="3">
    <source>
        <dbReference type="EMBL" id="KAJ6238446.1"/>
    </source>
</evidence>
<dbReference type="PANTHER" id="PTHR45982">
    <property type="entry name" value="REGULATOR OF CHROMOSOME CONDENSATION"/>
    <property type="match status" value="1"/>
</dbReference>
<dbReference type="CDD" id="cd18186">
    <property type="entry name" value="BTB_POZ_ZBTB_KLHL-like"/>
    <property type="match status" value="1"/>
</dbReference>
<dbReference type="PROSITE" id="PS50097">
    <property type="entry name" value="BTB"/>
    <property type="match status" value="1"/>
</dbReference>
<feature type="domain" description="BTB" evidence="2">
    <location>
        <begin position="460"/>
        <end position="528"/>
    </location>
</feature>
<gene>
    <name evidence="3" type="ORF">M0813_26416</name>
</gene>
<evidence type="ECO:0000256" key="1">
    <source>
        <dbReference type="PROSITE-ProRule" id="PRU00235"/>
    </source>
</evidence>
<dbReference type="EMBL" id="JAOAOG010000233">
    <property type="protein sequence ID" value="KAJ6238446.1"/>
    <property type="molecule type" value="Genomic_DNA"/>
</dbReference>
<name>A0ABQ8Y0R3_9EUKA</name>
<accession>A0ABQ8Y0R3</accession>
<organism evidence="3 4">
    <name type="scientific">Anaeramoeba flamelloides</name>
    <dbReference type="NCBI Taxonomy" id="1746091"/>
    <lineage>
        <taxon>Eukaryota</taxon>
        <taxon>Metamonada</taxon>
        <taxon>Anaeramoebidae</taxon>
        <taxon>Anaeramoeba</taxon>
    </lineage>
</organism>
<keyword evidence="4" id="KW-1185">Reference proteome</keyword>
<dbReference type="InterPro" id="IPR000408">
    <property type="entry name" value="Reg_chr_condens"/>
</dbReference>
<feature type="repeat" description="RCC1" evidence="1">
    <location>
        <begin position="185"/>
        <end position="236"/>
    </location>
</feature>
<dbReference type="SMART" id="SM00225">
    <property type="entry name" value="BTB"/>
    <property type="match status" value="1"/>
</dbReference>
<dbReference type="InterPro" id="IPR051553">
    <property type="entry name" value="Ran_GTPase-activating"/>
</dbReference>
<dbReference type="Proteomes" id="UP001150062">
    <property type="component" value="Unassembled WGS sequence"/>
</dbReference>
<dbReference type="Pfam" id="PF00651">
    <property type="entry name" value="BTB"/>
    <property type="match status" value="1"/>
</dbReference>
<comment type="caution">
    <text evidence="3">The sequence shown here is derived from an EMBL/GenBank/DDBJ whole genome shotgun (WGS) entry which is preliminary data.</text>
</comment>